<protein>
    <submittedName>
        <fullName evidence="1">Uncharacterized protein</fullName>
    </submittedName>
</protein>
<keyword evidence="2" id="KW-1185">Reference proteome</keyword>
<dbReference type="Proteomes" id="UP000824890">
    <property type="component" value="Unassembled WGS sequence"/>
</dbReference>
<organism evidence="1 2">
    <name type="scientific">Brassica napus</name>
    <name type="common">Rape</name>
    <dbReference type="NCBI Taxonomy" id="3708"/>
    <lineage>
        <taxon>Eukaryota</taxon>
        <taxon>Viridiplantae</taxon>
        <taxon>Streptophyta</taxon>
        <taxon>Embryophyta</taxon>
        <taxon>Tracheophyta</taxon>
        <taxon>Spermatophyta</taxon>
        <taxon>Magnoliopsida</taxon>
        <taxon>eudicotyledons</taxon>
        <taxon>Gunneridae</taxon>
        <taxon>Pentapetalae</taxon>
        <taxon>rosids</taxon>
        <taxon>malvids</taxon>
        <taxon>Brassicales</taxon>
        <taxon>Brassicaceae</taxon>
        <taxon>Brassiceae</taxon>
        <taxon>Brassica</taxon>
    </lineage>
</organism>
<comment type="caution">
    <text evidence="1">The sequence shown here is derived from an EMBL/GenBank/DDBJ whole genome shotgun (WGS) entry which is preliminary data.</text>
</comment>
<proteinExistence type="predicted"/>
<sequence>MFFDNLYKPMYYTSSNEVGCVSKHFFRDYGKIKSIEMKKSLSYQKKRLFLTDYSLQDITYRLPQRVQGLP</sequence>
<name>A0ABQ7ZFH6_BRANA</name>
<evidence type="ECO:0000313" key="2">
    <source>
        <dbReference type="Proteomes" id="UP000824890"/>
    </source>
</evidence>
<reference evidence="1 2" key="1">
    <citation type="submission" date="2021-05" db="EMBL/GenBank/DDBJ databases">
        <title>Genome Assembly of Synthetic Allotetraploid Brassica napus Reveals Homoeologous Exchanges between Subgenomes.</title>
        <authorList>
            <person name="Davis J.T."/>
        </authorList>
    </citation>
    <scope>NUCLEOTIDE SEQUENCE [LARGE SCALE GENOMIC DNA]</scope>
    <source>
        <strain evidence="2">cv. Da-Ae</strain>
        <tissue evidence="1">Seedling</tissue>
    </source>
</reference>
<evidence type="ECO:0000313" key="1">
    <source>
        <dbReference type="EMBL" id="KAH0878830.1"/>
    </source>
</evidence>
<dbReference type="EMBL" id="JAGKQM010000015">
    <property type="protein sequence ID" value="KAH0878830.1"/>
    <property type="molecule type" value="Genomic_DNA"/>
</dbReference>
<accession>A0ABQ7ZFH6</accession>
<gene>
    <name evidence="1" type="ORF">HID58_066224</name>
</gene>